<dbReference type="PANTHER" id="PTHR32251">
    <property type="entry name" value="3-OXO-5-ALPHA-STEROID 4-DEHYDROGENASE"/>
    <property type="match status" value="1"/>
</dbReference>
<dbReference type="AlphaFoldDB" id="A0A4Z0A2J3"/>
<reference evidence="2 3" key="1">
    <citation type="submission" date="2019-02" db="EMBL/GenBank/DDBJ databases">
        <title>Genome sequencing of the rare red list fungi Hericium alpestre (H. flagellum).</title>
        <authorList>
            <person name="Buettner E."/>
            <person name="Kellner H."/>
        </authorList>
    </citation>
    <scope>NUCLEOTIDE SEQUENCE [LARGE SCALE GENOMIC DNA]</scope>
    <source>
        <strain evidence="2 3">DSM 108284</strain>
    </source>
</reference>
<keyword evidence="1" id="KW-1133">Transmembrane helix</keyword>
<comment type="caution">
    <text evidence="2">The sequence shown here is derived from an EMBL/GenBank/DDBJ whole genome shotgun (WGS) entry which is preliminary data.</text>
</comment>
<keyword evidence="1" id="KW-0472">Membrane</keyword>
<accession>A0A4Z0A2J3</accession>
<protein>
    <submittedName>
        <fullName evidence="2">Uncharacterized protein</fullName>
    </submittedName>
</protein>
<dbReference type="Pfam" id="PF06966">
    <property type="entry name" value="DUF1295"/>
    <property type="match status" value="1"/>
</dbReference>
<dbReference type="EMBL" id="SFCI01000307">
    <property type="protein sequence ID" value="TFY80660.1"/>
    <property type="molecule type" value="Genomic_DNA"/>
</dbReference>
<keyword evidence="1" id="KW-0812">Transmembrane</keyword>
<dbReference type="InterPro" id="IPR010721">
    <property type="entry name" value="UstE-like"/>
</dbReference>
<dbReference type="GO" id="GO:0016020">
    <property type="term" value="C:membrane"/>
    <property type="evidence" value="ECO:0007669"/>
    <property type="project" value="TreeGrafter"/>
</dbReference>
<dbReference type="OrthoDB" id="67965at2759"/>
<gene>
    <name evidence="2" type="ORF">EWM64_g3355</name>
</gene>
<sequence>MNSFSRLLPVAGCAYALAAVFVPAANEKFYDLGGALGFLSTTFVSLYYPTIKAKFWDGIGRNVQWPPLSSFAPRQLLLSAALGIWTIRLGSFLAQRALKAGGDSRFDEVKHQPAKFTTFWMVQATWILLVGLPVYMVCLHFPAGFSAILNWWATIRRLLRSTPFRLPFILLLDHETI</sequence>
<organism evidence="2 3">
    <name type="scientific">Hericium alpestre</name>
    <dbReference type="NCBI Taxonomy" id="135208"/>
    <lineage>
        <taxon>Eukaryota</taxon>
        <taxon>Fungi</taxon>
        <taxon>Dikarya</taxon>
        <taxon>Basidiomycota</taxon>
        <taxon>Agaricomycotina</taxon>
        <taxon>Agaricomycetes</taxon>
        <taxon>Russulales</taxon>
        <taxon>Hericiaceae</taxon>
        <taxon>Hericium</taxon>
    </lineage>
</organism>
<keyword evidence="3" id="KW-1185">Reference proteome</keyword>
<proteinExistence type="predicted"/>
<dbReference type="PANTHER" id="PTHR32251:SF17">
    <property type="entry name" value="STEROID 5-ALPHA REDUCTASE C-TERMINAL DOMAIN-CONTAINING PROTEIN"/>
    <property type="match status" value="1"/>
</dbReference>
<dbReference type="Proteomes" id="UP000298061">
    <property type="component" value="Unassembled WGS sequence"/>
</dbReference>
<evidence type="ECO:0000313" key="3">
    <source>
        <dbReference type="Proteomes" id="UP000298061"/>
    </source>
</evidence>
<feature type="transmembrane region" description="Helical" evidence="1">
    <location>
        <begin position="126"/>
        <end position="152"/>
    </location>
</feature>
<name>A0A4Z0A2J3_9AGAM</name>
<feature type="transmembrane region" description="Helical" evidence="1">
    <location>
        <begin position="28"/>
        <end position="48"/>
    </location>
</feature>
<evidence type="ECO:0000313" key="2">
    <source>
        <dbReference type="EMBL" id="TFY80660.1"/>
    </source>
</evidence>
<evidence type="ECO:0000256" key="1">
    <source>
        <dbReference type="SAM" id="Phobius"/>
    </source>
</evidence>